<evidence type="ECO:0000313" key="6">
    <source>
        <dbReference type="EMBL" id="XDQ47462.1"/>
    </source>
</evidence>
<dbReference type="NCBIfam" id="NF004783">
    <property type="entry name" value="PRK06129.1"/>
    <property type="match status" value="1"/>
</dbReference>
<evidence type="ECO:0000256" key="2">
    <source>
        <dbReference type="ARBA" id="ARBA00009463"/>
    </source>
</evidence>
<comment type="similarity">
    <text evidence="2">Belongs to the 3-hydroxyacyl-CoA dehydrogenase family.</text>
</comment>
<dbReference type="InterPro" id="IPR006180">
    <property type="entry name" value="3-OHacyl-CoA_DH_CS"/>
</dbReference>
<dbReference type="InterPro" id="IPR036291">
    <property type="entry name" value="NAD(P)-bd_dom_sf"/>
</dbReference>
<dbReference type="Pfam" id="PF02737">
    <property type="entry name" value="3HCDH_N"/>
    <property type="match status" value="1"/>
</dbReference>
<dbReference type="GO" id="GO:0070403">
    <property type="term" value="F:NAD+ binding"/>
    <property type="evidence" value="ECO:0007669"/>
    <property type="project" value="InterPro"/>
</dbReference>
<dbReference type="PANTHER" id="PTHR48075">
    <property type="entry name" value="3-HYDROXYACYL-COA DEHYDROGENASE FAMILY PROTEIN"/>
    <property type="match status" value="1"/>
</dbReference>
<dbReference type="InterPro" id="IPR006176">
    <property type="entry name" value="3-OHacyl-CoA_DH_NAD-bd"/>
</dbReference>
<evidence type="ECO:0000259" key="5">
    <source>
        <dbReference type="Pfam" id="PF02737"/>
    </source>
</evidence>
<dbReference type="EMBL" id="CP163441">
    <property type="protein sequence ID" value="XDQ47462.1"/>
    <property type="molecule type" value="Genomic_DNA"/>
</dbReference>
<comment type="pathway">
    <text evidence="1">Lipid metabolism; butanoate metabolism.</text>
</comment>
<dbReference type="Pfam" id="PF00725">
    <property type="entry name" value="3HCDH"/>
    <property type="match status" value="1"/>
</dbReference>
<accession>A0AB39QY56</accession>
<reference evidence="6" key="1">
    <citation type="submission" date="2024-07" db="EMBL/GenBank/DDBJ databases">
        <authorList>
            <person name="Yu S.T."/>
        </authorList>
    </citation>
    <scope>NUCLEOTIDE SEQUENCE</scope>
    <source>
        <strain evidence="6">R39</strain>
    </source>
</reference>
<dbReference type="SUPFAM" id="SSF51735">
    <property type="entry name" value="NAD(P)-binding Rossmann-fold domains"/>
    <property type="match status" value="1"/>
</dbReference>
<sequence length="325" mass="35269">MTATAATPTSRPMEPIAVTGAGSIGVAFAIVFARAGHEVRVWDPFPAALERARAELSDRLDQLSEHGLVGNPGAVRARVTCAQDLAEAVAGVALVQECAPERVEVKQDLIRRAARSAPGQAVFASSSSAIRPSLVAADLPEGLGERILVGHPGNPPYLIPVIELVPSPSTATWAVERARALYTGAGLRPVTVCHEPEGFVFNRLQGAVLREAYCLLRDGIATVDEIDEVVRSGLGRRWSLIGPFETVDLNTRGGLASHAEKMGPAYARMGAERGQDDPWTPDLVSAAVQQRRTLLPLDRWEERVRWRDEQLMRLTPLWEDIRRTS</sequence>
<evidence type="ECO:0000256" key="3">
    <source>
        <dbReference type="ARBA" id="ARBA00023002"/>
    </source>
</evidence>
<dbReference type="Gene3D" id="3.40.50.720">
    <property type="entry name" value="NAD(P)-binding Rossmann-like Domain"/>
    <property type="match status" value="1"/>
</dbReference>
<dbReference type="InterPro" id="IPR008927">
    <property type="entry name" value="6-PGluconate_DH-like_C_sf"/>
</dbReference>
<dbReference type="GO" id="GO:0006631">
    <property type="term" value="P:fatty acid metabolic process"/>
    <property type="evidence" value="ECO:0007669"/>
    <property type="project" value="InterPro"/>
</dbReference>
<proteinExistence type="inferred from homology"/>
<dbReference type="InterPro" id="IPR006108">
    <property type="entry name" value="3HC_DH_C"/>
</dbReference>
<dbReference type="Gene3D" id="1.10.1040.10">
    <property type="entry name" value="N-(1-d-carboxylethyl)-l-norvaline Dehydrogenase, domain 2"/>
    <property type="match status" value="1"/>
</dbReference>
<name>A0AB39QY56_9ACTN</name>
<dbReference type="RefSeq" id="WP_369226387.1">
    <property type="nucleotide sequence ID" value="NZ_CP163441.1"/>
</dbReference>
<evidence type="ECO:0000259" key="4">
    <source>
        <dbReference type="Pfam" id="PF00725"/>
    </source>
</evidence>
<dbReference type="EC" id="1.1.1.35" evidence="6"/>
<dbReference type="GO" id="GO:0003857">
    <property type="term" value="F:(3S)-3-hydroxyacyl-CoA dehydrogenase (NAD+) activity"/>
    <property type="evidence" value="ECO:0007669"/>
    <property type="project" value="UniProtKB-EC"/>
</dbReference>
<evidence type="ECO:0000256" key="1">
    <source>
        <dbReference type="ARBA" id="ARBA00005086"/>
    </source>
</evidence>
<dbReference type="AlphaFoldDB" id="A0AB39QY56"/>
<protein>
    <submittedName>
        <fullName evidence="6">3-hydroxyacyl-CoA dehydrogenase</fullName>
        <ecNumber evidence="6">1.1.1.35</ecNumber>
    </submittedName>
</protein>
<dbReference type="PANTHER" id="PTHR48075:SF5">
    <property type="entry name" value="3-HYDROXYBUTYRYL-COA DEHYDROGENASE"/>
    <property type="match status" value="1"/>
</dbReference>
<gene>
    <name evidence="6" type="ORF">AB5J52_37200</name>
</gene>
<dbReference type="PROSITE" id="PS00067">
    <property type="entry name" value="3HCDH"/>
    <property type="match status" value="1"/>
</dbReference>
<dbReference type="SUPFAM" id="SSF48179">
    <property type="entry name" value="6-phosphogluconate dehydrogenase C-terminal domain-like"/>
    <property type="match status" value="1"/>
</dbReference>
<feature type="domain" description="3-hydroxyacyl-CoA dehydrogenase C-terminal" evidence="4">
    <location>
        <begin position="198"/>
        <end position="286"/>
    </location>
</feature>
<dbReference type="InterPro" id="IPR013328">
    <property type="entry name" value="6PGD_dom2"/>
</dbReference>
<organism evidence="6">
    <name type="scientific">Streptomyces sp. R39</name>
    <dbReference type="NCBI Taxonomy" id="3238631"/>
    <lineage>
        <taxon>Bacteria</taxon>
        <taxon>Bacillati</taxon>
        <taxon>Actinomycetota</taxon>
        <taxon>Actinomycetes</taxon>
        <taxon>Kitasatosporales</taxon>
        <taxon>Streptomycetaceae</taxon>
        <taxon>Streptomyces</taxon>
    </lineage>
</organism>
<keyword evidence="3 6" id="KW-0560">Oxidoreductase</keyword>
<feature type="domain" description="3-hydroxyacyl-CoA dehydrogenase NAD binding" evidence="5">
    <location>
        <begin position="16"/>
        <end position="192"/>
    </location>
</feature>